<gene>
    <name evidence="4" type="ORF">Tci_466871</name>
</gene>
<feature type="compositionally biased region" description="Acidic residues" evidence="1">
    <location>
        <begin position="131"/>
        <end position="166"/>
    </location>
</feature>
<evidence type="ECO:0000259" key="3">
    <source>
        <dbReference type="Pfam" id="PF24626"/>
    </source>
</evidence>
<feature type="region of interest" description="Disordered" evidence="1">
    <location>
        <begin position="390"/>
        <end position="418"/>
    </location>
</feature>
<dbReference type="PANTHER" id="PTHR46148:SF59">
    <property type="entry name" value="NUCLEOTIDYLTRANSFERASE, RIBONUCLEASE H"/>
    <property type="match status" value="1"/>
</dbReference>
<accession>A0A699HYX5</accession>
<feature type="region of interest" description="Disordered" evidence="1">
    <location>
        <begin position="117"/>
        <end position="178"/>
    </location>
</feature>
<dbReference type="InterPro" id="IPR041588">
    <property type="entry name" value="Integrase_H2C2"/>
</dbReference>
<dbReference type="Pfam" id="PF17921">
    <property type="entry name" value="Integrase_H2C2"/>
    <property type="match status" value="1"/>
</dbReference>
<reference evidence="4" key="1">
    <citation type="journal article" date="2019" name="Sci. Rep.">
        <title>Draft genome of Tanacetum cinerariifolium, the natural source of mosquito coil.</title>
        <authorList>
            <person name="Yamashiro T."/>
            <person name="Shiraishi A."/>
            <person name="Satake H."/>
            <person name="Nakayama K."/>
        </authorList>
    </citation>
    <scope>NUCLEOTIDE SEQUENCE</scope>
</reference>
<keyword evidence="4" id="KW-0548">Nucleotidyltransferase</keyword>
<feature type="domain" description="Tf2-1-like SH3-like" evidence="3">
    <location>
        <begin position="772"/>
        <end position="836"/>
    </location>
</feature>
<keyword evidence="4" id="KW-0808">Transferase</keyword>
<dbReference type="Gene3D" id="1.10.340.70">
    <property type="match status" value="1"/>
</dbReference>
<organism evidence="4">
    <name type="scientific">Tanacetum cinerariifolium</name>
    <name type="common">Dalmatian daisy</name>
    <name type="synonym">Chrysanthemum cinerariifolium</name>
    <dbReference type="NCBI Taxonomy" id="118510"/>
    <lineage>
        <taxon>Eukaryota</taxon>
        <taxon>Viridiplantae</taxon>
        <taxon>Streptophyta</taxon>
        <taxon>Embryophyta</taxon>
        <taxon>Tracheophyta</taxon>
        <taxon>Spermatophyta</taxon>
        <taxon>Magnoliopsida</taxon>
        <taxon>eudicotyledons</taxon>
        <taxon>Gunneridae</taxon>
        <taxon>Pentapetalae</taxon>
        <taxon>asterids</taxon>
        <taxon>campanulids</taxon>
        <taxon>Asterales</taxon>
        <taxon>Asteraceae</taxon>
        <taxon>Asteroideae</taxon>
        <taxon>Anthemideae</taxon>
        <taxon>Anthemidinae</taxon>
        <taxon>Tanacetum</taxon>
    </lineage>
</organism>
<feature type="domain" description="Integrase zinc-binding" evidence="2">
    <location>
        <begin position="671"/>
        <end position="717"/>
    </location>
</feature>
<dbReference type="PANTHER" id="PTHR46148">
    <property type="entry name" value="CHROMO DOMAIN-CONTAINING PROTEIN"/>
    <property type="match status" value="1"/>
</dbReference>
<dbReference type="Pfam" id="PF24626">
    <property type="entry name" value="SH3_Tf2-1"/>
    <property type="match status" value="1"/>
</dbReference>
<dbReference type="EMBL" id="BKCJ010225424">
    <property type="protein sequence ID" value="GEY94897.1"/>
    <property type="molecule type" value="Genomic_DNA"/>
</dbReference>
<evidence type="ECO:0000313" key="4">
    <source>
        <dbReference type="EMBL" id="GEY94897.1"/>
    </source>
</evidence>
<keyword evidence="4" id="KW-0695">RNA-directed DNA polymerase</keyword>
<evidence type="ECO:0000256" key="1">
    <source>
        <dbReference type="SAM" id="MobiDB-lite"/>
    </source>
</evidence>
<proteinExistence type="predicted"/>
<comment type="caution">
    <text evidence="4">The sequence shown here is derived from an EMBL/GenBank/DDBJ whole genome shotgun (WGS) entry which is preliminary data.</text>
</comment>
<dbReference type="InterPro" id="IPR056924">
    <property type="entry name" value="SH3_Tf2-1"/>
</dbReference>
<sequence>MSSASSAVTYTSVYTNFEPGRVFWGADEELSNGGSLRVIVYEYDGLPMLPVASPSPDYIPGLEELQTLPAPQDDDEHEPMFIQLHDPDFMPEPIYPEYIPLNDEHILLAEEQPLPHVVSPTAESPGYVAESDPEEDPEEYEDDEIEDDNTDDEDKDEEDEDEEEEEHLAPADSTIVIPTVELVSPPKGTEPIIPPPSTDTANIRAMITVQLQAAISFPPEAEVERLLAMPTPSPSPLTSLSLPSAEESLARCTAPAALPSPPLPPPLHMPPPIDRRDDIPEIEMPPRTEGVVGLTRWIEKMELVFQINGCAIENQVKENIVSAYTEQFQELTLICTKFVADEIEKIDKYVSGLPDNIYGSVKASKPKTLDETIELANDLTDQKLRTYAERQSNNKRKADKSFRNNHGHQQQAPKRQNVARVYNIGTGEKKPYSGTLPKYTKCHFHHNGPCTQKCHKCNKIGYFAHDYRSSGNTNVVNAQRNNRENPKENGCFECGATRSFISTAFSSLIDIIPTPLGNSYDVELADGKIVGISAKKEEDKSEGKQLKDVPVVRDYPKVFLEDLPDLPPVRPMEFQIDLILGAPLKANVVADALSHKERIEPLWVRALAMTIDLNLPKQILEAQIEALKPENLEKEDIGGMIRRDIPKETLEPCVDGTLCLNGKSWLPCYGDLRSVIMHESHKSKYSIHPRSDKMYQDMKKLYWWPNMKVNIATKCRSPVCWAEVGEAQLTSPELIQEKTKKMVLIKQRIQATQDRQKSYFYLKWKPMEFEVGDRVMLKVSPWKGVVRFGKWGKLNPRYVGPFKVLAKVGIVSYRLELPQELSRVHHTFHVSHLKKCYADEPLVMPLEGIHVDTLVRKIKESELVESSCLFVEERM</sequence>
<evidence type="ECO:0000259" key="2">
    <source>
        <dbReference type="Pfam" id="PF17921"/>
    </source>
</evidence>
<feature type="compositionally biased region" description="Basic residues" evidence="1">
    <location>
        <begin position="393"/>
        <end position="406"/>
    </location>
</feature>
<name>A0A699HYX5_TANCI</name>
<dbReference type="AlphaFoldDB" id="A0A699HYX5"/>
<dbReference type="GO" id="GO:0003964">
    <property type="term" value="F:RNA-directed DNA polymerase activity"/>
    <property type="evidence" value="ECO:0007669"/>
    <property type="project" value="UniProtKB-KW"/>
</dbReference>
<protein>
    <submittedName>
        <fullName evidence="4">Reverse transcriptase domain-containing protein</fullName>
    </submittedName>
</protein>